<protein>
    <submittedName>
        <fullName evidence="2">Uncharacterized protein</fullName>
    </submittedName>
</protein>
<evidence type="ECO:0000313" key="2">
    <source>
        <dbReference type="EMBL" id="OIQ65889.1"/>
    </source>
</evidence>
<name>A0A1J5P2V4_9ZZZZ</name>
<gene>
    <name evidence="2" type="ORF">GALL_525480</name>
</gene>
<comment type="caution">
    <text evidence="2">The sequence shown here is derived from an EMBL/GenBank/DDBJ whole genome shotgun (WGS) entry which is preliminary data.</text>
</comment>
<proteinExistence type="predicted"/>
<reference evidence="2" key="1">
    <citation type="submission" date="2016-10" db="EMBL/GenBank/DDBJ databases">
        <title>Sequence of Gallionella enrichment culture.</title>
        <authorList>
            <person name="Poehlein A."/>
            <person name="Muehling M."/>
            <person name="Daniel R."/>
        </authorList>
    </citation>
    <scope>NUCLEOTIDE SEQUENCE</scope>
</reference>
<dbReference type="EMBL" id="MLJW01006985">
    <property type="protein sequence ID" value="OIQ65889.1"/>
    <property type="molecule type" value="Genomic_DNA"/>
</dbReference>
<dbReference type="AlphaFoldDB" id="A0A1J5P2V4"/>
<organism evidence="2">
    <name type="scientific">mine drainage metagenome</name>
    <dbReference type="NCBI Taxonomy" id="410659"/>
    <lineage>
        <taxon>unclassified sequences</taxon>
        <taxon>metagenomes</taxon>
        <taxon>ecological metagenomes</taxon>
    </lineage>
</organism>
<sequence length="307" mass="33581">MLQLIQHPADVLVGVVDQGGVKLHVGGHQRVLIFGHLGPIRHARRATRQHPVGTDHAQLFLASKAFLAQRLPAFGIPALVLRQVRGFGVQRRVRCVGGVVEVERLVRAGRAMRAQPRDCLVGEIIGRKIALGVGVGLDRLVAFHQLARRVIAGLGRDKAIKAVKSALQRPRGAIGSGGKVVVGRVVPLAYRIGRIAGIAQESRDCRRIARDLARLIAGKAGVGVGQPAAADRMRVFARHERRARRGAHRHRGVVVKPQPARRQPVDIRGGDFRAKAAKVGKPEVIKQDHHDIRRALWCHSWRPPPRS</sequence>
<evidence type="ECO:0000256" key="1">
    <source>
        <dbReference type="SAM" id="MobiDB-lite"/>
    </source>
</evidence>
<feature type="compositionally biased region" description="Basic residues" evidence="1">
    <location>
        <begin position="242"/>
        <end position="253"/>
    </location>
</feature>
<feature type="region of interest" description="Disordered" evidence="1">
    <location>
        <begin position="242"/>
        <end position="265"/>
    </location>
</feature>
<accession>A0A1J5P2V4</accession>